<feature type="coiled-coil region" evidence="1">
    <location>
        <begin position="51"/>
        <end position="85"/>
    </location>
</feature>
<evidence type="ECO:0000313" key="3">
    <source>
        <dbReference type="Proteomes" id="UP001218218"/>
    </source>
</evidence>
<dbReference type="Proteomes" id="UP001218218">
    <property type="component" value="Unassembled WGS sequence"/>
</dbReference>
<sequence>MPPFCWQCGAPPTPAPATASPELRPLLGFDRLLTSNEVPLDSEIQSIRDFISDGQNQVETLNSQIDNLEAAIALLTQKHDRMAEHVRQHCAILSPVRRVPSELVCEILALSLSSDDEEPMNRPPWHLGHICRFWRCTVLAYPALWSSIAIPSSSSGHSSFSMIETQLIRSADSPLTVGWSPLNESALPDLHAADLVLAHSSRWRVLVLNLLHYEVELDWLRVAGGRLAVLETLQVRSIDPLVKIPDIFSPAPTLCKVLLADWDFDFSPLVLQIPWAQITHYSGSFAVDSQVKILEAAPNMVSCAIGFPDWVDSFEPDISVVLPCLRRLYIEMAGFLQCLRAPLLQDLCCSYSESLDGRSEILAFVRRSSCSLQTLVLMRCSIDSDLITILGGLSSLTRLIIQDHIESDEDSESQQIALFDALATGLCPNLVFLAYGFGPYVAAVPLLAMARSRFLLEPPSPRMIQLRLFRSSASFEACPRSIAVAIQIMRDDGLDIEFLAPAEANLLKGRDFFS</sequence>
<evidence type="ECO:0008006" key="4">
    <source>
        <dbReference type="Google" id="ProtNLM"/>
    </source>
</evidence>
<protein>
    <recommendedName>
        <fullName evidence="4">F-box domain-containing protein</fullName>
    </recommendedName>
</protein>
<proteinExistence type="predicted"/>
<name>A0AAD6Z6R5_9AGAR</name>
<dbReference type="SUPFAM" id="SSF52047">
    <property type="entry name" value="RNI-like"/>
    <property type="match status" value="1"/>
</dbReference>
<reference evidence="2" key="1">
    <citation type="submission" date="2023-03" db="EMBL/GenBank/DDBJ databases">
        <title>Massive genome expansion in bonnet fungi (Mycena s.s.) driven by repeated elements and novel gene families across ecological guilds.</title>
        <authorList>
            <consortium name="Lawrence Berkeley National Laboratory"/>
            <person name="Harder C.B."/>
            <person name="Miyauchi S."/>
            <person name="Viragh M."/>
            <person name="Kuo A."/>
            <person name="Thoen E."/>
            <person name="Andreopoulos B."/>
            <person name="Lu D."/>
            <person name="Skrede I."/>
            <person name="Drula E."/>
            <person name="Henrissat B."/>
            <person name="Morin E."/>
            <person name="Kohler A."/>
            <person name="Barry K."/>
            <person name="LaButti K."/>
            <person name="Morin E."/>
            <person name="Salamov A."/>
            <person name="Lipzen A."/>
            <person name="Mereny Z."/>
            <person name="Hegedus B."/>
            <person name="Baldrian P."/>
            <person name="Stursova M."/>
            <person name="Weitz H."/>
            <person name="Taylor A."/>
            <person name="Grigoriev I.V."/>
            <person name="Nagy L.G."/>
            <person name="Martin F."/>
            <person name="Kauserud H."/>
        </authorList>
    </citation>
    <scope>NUCLEOTIDE SEQUENCE</scope>
    <source>
        <strain evidence="2">CBHHK002</strain>
    </source>
</reference>
<keyword evidence="3" id="KW-1185">Reference proteome</keyword>
<gene>
    <name evidence="2" type="ORF">DFH08DRAFT_486730</name>
</gene>
<dbReference type="Gene3D" id="3.80.10.10">
    <property type="entry name" value="Ribonuclease Inhibitor"/>
    <property type="match status" value="1"/>
</dbReference>
<dbReference type="AlphaFoldDB" id="A0AAD6Z6R5"/>
<dbReference type="InterPro" id="IPR032675">
    <property type="entry name" value="LRR_dom_sf"/>
</dbReference>
<evidence type="ECO:0000313" key="2">
    <source>
        <dbReference type="EMBL" id="KAJ7309124.1"/>
    </source>
</evidence>
<dbReference type="EMBL" id="JARIHO010000083">
    <property type="protein sequence ID" value="KAJ7309124.1"/>
    <property type="molecule type" value="Genomic_DNA"/>
</dbReference>
<organism evidence="2 3">
    <name type="scientific">Mycena albidolilacea</name>
    <dbReference type="NCBI Taxonomy" id="1033008"/>
    <lineage>
        <taxon>Eukaryota</taxon>
        <taxon>Fungi</taxon>
        <taxon>Dikarya</taxon>
        <taxon>Basidiomycota</taxon>
        <taxon>Agaricomycotina</taxon>
        <taxon>Agaricomycetes</taxon>
        <taxon>Agaricomycetidae</taxon>
        <taxon>Agaricales</taxon>
        <taxon>Marasmiineae</taxon>
        <taxon>Mycenaceae</taxon>
        <taxon>Mycena</taxon>
    </lineage>
</organism>
<keyword evidence="1" id="KW-0175">Coiled coil</keyword>
<comment type="caution">
    <text evidence="2">The sequence shown here is derived from an EMBL/GenBank/DDBJ whole genome shotgun (WGS) entry which is preliminary data.</text>
</comment>
<accession>A0AAD6Z6R5</accession>
<evidence type="ECO:0000256" key="1">
    <source>
        <dbReference type="SAM" id="Coils"/>
    </source>
</evidence>